<dbReference type="Proteomes" id="UP001181347">
    <property type="component" value="Unassembled WGS sequence"/>
</dbReference>
<organism evidence="2 3">
    <name type="scientific">Alistipes finegoldii</name>
    <dbReference type="NCBI Taxonomy" id="214856"/>
    <lineage>
        <taxon>Bacteria</taxon>
        <taxon>Pseudomonadati</taxon>
        <taxon>Bacteroidota</taxon>
        <taxon>Bacteroidia</taxon>
        <taxon>Bacteroidales</taxon>
        <taxon>Rikenellaceae</taxon>
        <taxon>Alistipes</taxon>
    </lineage>
</organism>
<name>A0AAE4RWB0_9BACT</name>
<dbReference type="AlphaFoldDB" id="A0AAE4RWB0"/>
<evidence type="ECO:0000313" key="2">
    <source>
        <dbReference type="EMBL" id="MDU0258706.1"/>
    </source>
</evidence>
<evidence type="ECO:0000256" key="1">
    <source>
        <dbReference type="SAM" id="SignalP"/>
    </source>
</evidence>
<comment type="caution">
    <text evidence="2">The sequence shown here is derived from an EMBL/GenBank/DDBJ whole genome shotgun (WGS) entry which is preliminary data.</text>
</comment>
<dbReference type="EMBL" id="JAWDES010000003">
    <property type="protein sequence ID" value="MDU0258706.1"/>
    <property type="molecule type" value="Genomic_DNA"/>
</dbReference>
<evidence type="ECO:0000313" key="3">
    <source>
        <dbReference type="Proteomes" id="UP001181347"/>
    </source>
</evidence>
<feature type="chain" id="PRO_5042136339" description="Outer membrane protein beta-barrel domain-containing protein" evidence="1">
    <location>
        <begin position="21"/>
        <end position="177"/>
    </location>
</feature>
<proteinExistence type="predicted"/>
<keyword evidence="1" id="KW-0732">Signal</keyword>
<protein>
    <recommendedName>
        <fullName evidence="4">Outer membrane protein beta-barrel domain-containing protein</fullName>
    </recommendedName>
</protein>
<dbReference type="InterPro" id="IPR011250">
    <property type="entry name" value="OMP/PagP_B-barrel"/>
</dbReference>
<dbReference type="RefSeq" id="WP_014774868.1">
    <property type="nucleotide sequence ID" value="NZ_BAAFKU010000037.1"/>
</dbReference>
<evidence type="ECO:0008006" key="4">
    <source>
        <dbReference type="Google" id="ProtNLM"/>
    </source>
</evidence>
<feature type="signal peptide" evidence="1">
    <location>
        <begin position="1"/>
        <end position="20"/>
    </location>
</feature>
<sequence>MIKKALVVAVMLLAAMSARAQIGYKGQVALGVSGGISNVGGFVSTVRIDSYLSERSILGAGIILDRTRYDATQGDSFHTSQWLGVLHYRYAIPLGRFIVSPTGGVLLGGEQCDQRSRQGNILPYGNQFVYGLMLQCDVEYVLGRHWAIALEPRMTYLIKTQFDNVKMMANIGLKYYF</sequence>
<gene>
    <name evidence="2" type="ORF">RVH17_00995</name>
</gene>
<dbReference type="SUPFAM" id="SSF56925">
    <property type="entry name" value="OMPA-like"/>
    <property type="match status" value="1"/>
</dbReference>
<reference evidence="2" key="1">
    <citation type="submission" date="2023-10" db="EMBL/GenBank/DDBJ databases">
        <title>Genome Sequence of the Bacteria from From Gut Wall in Crohn's Disease.</title>
        <authorList>
            <person name="Rodriguez-Palacios A."/>
        </authorList>
    </citation>
    <scope>NUCLEOTIDE SEQUENCE</scope>
    <source>
        <strain evidence="2">CavFT-hAR58</strain>
    </source>
</reference>
<accession>A0AAE4RWB0</accession>